<evidence type="ECO:0000256" key="1">
    <source>
        <dbReference type="ARBA" id="ARBA00011073"/>
    </source>
</evidence>
<dbReference type="PROSITE" id="PS00137">
    <property type="entry name" value="SUBTILASE_HIS"/>
    <property type="match status" value="1"/>
</dbReference>
<dbReference type="InterPro" id="IPR050131">
    <property type="entry name" value="Peptidase_S8_subtilisin-like"/>
</dbReference>
<feature type="chain" id="PRO_5043668491" evidence="9">
    <location>
        <begin position="20"/>
        <end position="901"/>
    </location>
</feature>
<dbReference type="PANTHER" id="PTHR43806">
    <property type="entry name" value="PEPTIDASE S8"/>
    <property type="match status" value="1"/>
</dbReference>
<dbReference type="InterPro" id="IPR000209">
    <property type="entry name" value="Peptidase_S8/S53_dom"/>
</dbReference>
<dbReference type="PROSITE" id="PS51892">
    <property type="entry name" value="SUBTILASE"/>
    <property type="match status" value="1"/>
</dbReference>
<dbReference type="Pfam" id="PF06280">
    <property type="entry name" value="fn3_5"/>
    <property type="match status" value="1"/>
</dbReference>
<dbReference type="InterPro" id="IPR034187">
    <property type="entry name" value="Peptidases_S8_5"/>
</dbReference>
<name>A0AAX4I7S6_9PEZI</name>
<dbReference type="GeneID" id="87940638"/>
<dbReference type="InterPro" id="IPR036852">
    <property type="entry name" value="Peptidase_S8/S53_dom_sf"/>
</dbReference>
<dbReference type="GO" id="GO:0016020">
    <property type="term" value="C:membrane"/>
    <property type="evidence" value="ECO:0007669"/>
    <property type="project" value="InterPro"/>
</dbReference>
<feature type="active site" description="Charge relay system" evidence="6 7">
    <location>
        <position position="515"/>
    </location>
</feature>
<dbReference type="PRINTS" id="PR00723">
    <property type="entry name" value="SUBTILISIN"/>
</dbReference>
<dbReference type="InterPro" id="IPR015500">
    <property type="entry name" value="Peptidase_S8_subtilisin-rel"/>
</dbReference>
<evidence type="ECO:0000313" key="13">
    <source>
        <dbReference type="Proteomes" id="UP001322277"/>
    </source>
</evidence>
<dbReference type="GO" id="GO:0004252">
    <property type="term" value="F:serine-type endopeptidase activity"/>
    <property type="evidence" value="ECO:0007669"/>
    <property type="project" value="UniProtKB-UniRule"/>
</dbReference>
<gene>
    <name evidence="12" type="ORF">CDEST_04135</name>
</gene>
<evidence type="ECO:0000259" key="10">
    <source>
        <dbReference type="Pfam" id="PF00082"/>
    </source>
</evidence>
<feature type="active site" description="Charge relay system" evidence="6 7">
    <location>
        <position position="196"/>
    </location>
</feature>
<sequence length="901" mass="96093">MYALTVLLAALCVVGGVAGRQENATATDTLIPNRFILQFSDSANVEAVAAAIKARPGTHIVKEFNSPVFKGASIESETETTDTLSTIDDVESVWPSRMVKLDPAPKKELDKRDAAAVPIADIHKSTGVYRLHEAGVLGEGVKVAVVDTGIYYGHSALGGGFGPGFKVEGGIDLIGDGYWPDEPKNPDNDIEDFQGHGTHVAGIVAGETEESENPLTRLRTSILYGYKVMGFIDYTDDETLIEAFLAAYDDDVDVITCSIGGADGWPDSAWQRVCDRIAATGIVITIAAGNSGWEGAYHGSSGSSAKGVIAVASTETPVIVGKPFNATFTDKAGVSRTITLGYMADEAFPETMNRPIVPLTFDLTSAVARGCQPFPPGTPSFANSIILLRSGGCQNFVKQRNARAFGADYVLTYNDESVLEIPFGYETATIGTISGDAGHEIIALIKDGGNVTGDFSLDQTRPIGIVSPYGNLANDFTSIGALNDLSIKPDIAAPGGNIYSTYLQMPTWTILSGTSMAAPYVAGVAALYISKFGGKKVHGAKFSEQLMMRIISSGERVAWSHGTTTQDFTASVAQVGTGLVNASKVLDYTTQLSLERFALNDTANFAAKHTVALTNNAAEAVTYSFSVEPAAGFDTLDASDPNKLAKYPLAPQIMVPEVALPEDGFSVGPGETKTAEFNFKFPEGLNAALLPTYSGSIAVKSSKGESLAIPYLGLAANLQKEMHETFEVGYPLATKGPDGSIPLDPTSSVTFTFDLSTAAQDFPRVAYEVKWGVKTLRWDIFEDGWDENAWTSYPPVVGENGYVGTATGYRRTADQANFDPARDSKNRTVAFPLVNIFRTSIETPRHIVWWLGGLGDGTDIKPGNYTMRFAALNPLGDPAKADNWDVYDLKKIVVSSSPHWA</sequence>
<dbReference type="InterPro" id="IPR023828">
    <property type="entry name" value="Peptidase_S8_Ser-AS"/>
</dbReference>
<dbReference type="AlphaFoldDB" id="A0AAX4I7S6"/>
<evidence type="ECO:0000313" key="12">
    <source>
        <dbReference type="EMBL" id="WQF79121.1"/>
    </source>
</evidence>
<dbReference type="Gene3D" id="3.50.30.30">
    <property type="match status" value="1"/>
</dbReference>
<evidence type="ECO:0000256" key="6">
    <source>
        <dbReference type="PIRSR" id="PIRSR615500-1"/>
    </source>
</evidence>
<dbReference type="PANTHER" id="PTHR43806:SF66">
    <property type="entry name" value="SERIN ENDOPEPTIDASE"/>
    <property type="match status" value="1"/>
</dbReference>
<dbReference type="KEGG" id="cdet:87940638"/>
<dbReference type="Gene3D" id="3.40.50.200">
    <property type="entry name" value="Peptidase S8/S53 domain"/>
    <property type="match status" value="2"/>
</dbReference>
<dbReference type="InterPro" id="IPR022398">
    <property type="entry name" value="Peptidase_S8_His-AS"/>
</dbReference>
<feature type="domain" description="Peptidase S8/S53" evidence="10">
    <location>
        <begin position="138"/>
        <end position="537"/>
    </location>
</feature>
<evidence type="ECO:0000256" key="4">
    <source>
        <dbReference type="ARBA" id="ARBA00022801"/>
    </source>
</evidence>
<feature type="signal peptide" evidence="9">
    <location>
        <begin position="1"/>
        <end position="19"/>
    </location>
</feature>
<evidence type="ECO:0000256" key="5">
    <source>
        <dbReference type="ARBA" id="ARBA00022825"/>
    </source>
</evidence>
<organism evidence="12 13">
    <name type="scientific">Colletotrichum destructivum</name>
    <dbReference type="NCBI Taxonomy" id="34406"/>
    <lineage>
        <taxon>Eukaryota</taxon>
        <taxon>Fungi</taxon>
        <taxon>Dikarya</taxon>
        <taxon>Ascomycota</taxon>
        <taxon>Pezizomycotina</taxon>
        <taxon>Sordariomycetes</taxon>
        <taxon>Hypocreomycetidae</taxon>
        <taxon>Glomerellales</taxon>
        <taxon>Glomerellaceae</taxon>
        <taxon>Colletotrichum</taxon>
        <taxon>Colletotrichum destructivum species complex</taxon>
    </lineage>
</organism>
<evidence type="ECO:0000256" key="9">
    <source>
        <dbReference type="SAM" id="SignalP"/>
    </source>
</evidence>
<proteinExistence type="inferred from homology"/>
<evidence type="ECO:0000256" key="8">
    <source>
        <dbReference type="RuleBase" id="RU003355"/>
    </source>
</evidence>
<dbReference type="PROSITE" id="PS00136">
    <property type="entry name" value="SUBTILASE_ASP"/>
    <property type="match status" value="1"/>
</dbReference>
<dbReference type="Pfam" id="PF00082">
    <property type="entry name" value="Peptidase_S8"/>
    <property type="match status" value="1"/>
</dbReference>
<evidence type="ECO:0000256" key="3">
    <source>
        <dbReference type="ARBA" id="ARBA00022729"/>
    </source>
</evidence>
<comment type="similarity">
    <text evidence="1 7 8">Belongs to the peptidase S8 family.</text>
</comment>
<dbReference type="InterPro" id="IPR023827">
    <property type="entry name" value="Peptidase_S8_Asp-AS"/>
</dbReference>
<feature type="domain" description="C5a peptidase/Subtilisin-like protease SBT2-like Fn3-like" evidence="11">
    <location>
        <begin position="598"/>
        <end position="712"/>
    </location>
</feature>
<protein>
    <submittedName>
        <fullName evidence="12">Peptidase S8/S53 domain, Fn3-like domain, peptidase S8, subtilisin, His-active</fullName>
    </submittedName>
</protein>
<evidence type="ECO:0000259" key="11">
    <source>
        <dbReference type="Pfam" id="PF06280"/>
    </source>
</evidence>
<keyword evidence="2 7" id="KW-0645">Protease</keyword>
<dbReference type="InterPro" id="IPR010435">
    <property type="entry name" value="C5a/SBT2-like_Fn3"/>
</dbReference>
<dbReference type="Proteomes" id="UP001322277">
    <property type="component" value="Chromosome 3"/>
</dbReference>
<keyword evidence="3 9" id="KW-0732">Signal</keyword>
<keyword evidence="5 7" id="KW-0720">Serine protease</keyword>
<keyword evidence="13" id="KW-1185">Reference proteome</keyword>
<dbReference type="SUPFAM" id="SSF52743">
    <property type="entry name" value="Subtilisin-like"/>
    <property type="match status" value="1"/>
</dbReference>
<feature type="active site" description="Charge relay system" evidence="6 7">
    <location>
        <position position="147"/>
    </location>
</feature>
<dbReference type="RefSeq" id="XP_062776345.1">
    <property type="nucleotide sequence ID" value="XM_062920294.1"/>
</dbReference>
<evidence type="ECO:0000256" key="7">
    <source>
        <dbReference type="PROSITE-ProRule" id="PRU01240"/>
    </source>
</evidence>
<keyword evidence="4 7" id="KW-0378">Hydrolase</keyword>
<reference evidence="13" key="1">
    <citation type="journal article" date="2023" name="bioRxiv">
        <title>Complete genome of the Medicago anthracnose fungus, Colletotrichum destructivum, reveals a mini-chromosome-like region within a core chromosome.</title>
        <authorList>
            <person name="Lapalu N."/>
            <person name="Simon A."/>
            <person name="Lu A."/>
            <person name="Plaumann P.-L."/>
            <person name="Amselem J."/>
            <person name="Pigne S."/>
            <person name="Auger A."/>
            <person name="Koch C."/>
            <person name="Dallery J.-F."/>
            <person name="O'Connell R.J."/>
        </authorList>
    </citation>
    <scope>NUCLEOTIDE SEQUENCE [LARGE SCALE GENOMIC DNA]</scope>
    <source>
        <strain evidence="13">CBS 520.97</strain>
    </source>
</reference>
<accession>A0AAX4I7S6</accession>
<dbReference type="EMBL" id="CP137307">
    <property type="protein sequence ID" value="WQF79121.1"/>
    <property type="molecule type" value="Genomic_DNA"/>
</dbReference>
<dbReference type="GO" id="GO:0006508">
    <property type="term" value="P:proteolysis"/>
    <property type="evidence" value="ECO:0007669"/>
    <property type="project" value="UniProtKB-KW"/>
</dbReference>
<evidence type="ECO:0000256" key="2">
    <source>
        <dbReference type="ARBA" id="ARBA00022670"/>
    </source>
</evidence>
<dbReference type="PROSITE" id="PS00138">
    <property type="entry name" value="SUBTILASE_SER"/>
    <property type="match status" value="1"/>
</dbReference>
<dbReference type="CDD" id="cd07489">
    <property type="entry name" value="Peptidases_S8_5"/>
    <property type="match status" value="1"/>
</dbReference>